<protein>
    <submittedName>
        <fullName evidence="1">Uncharacterized protein</fullName>
    </submittedName>
</protein>
<evidence type="ECO:0000313" key="1">
    <source>
        <dbReference type="EMBL" id="MBL4953706.1"/>
    </source>
</evidence>
<comment type="caution">
    <text evidence="1">The sequence shown here is derived from an EMBL/GenBank/DDBJ whole genome shotgun (WGS) entry which is preliminary data.</text>
</comment>
<accession>A0ABS1TQX7</accession>
<evidence type="ECO:0000313" key="2">
    <source>
        <dbReference type="Proteomes" id="UP000623967"/>
    </source>
</evidence>
<organism evidence="1 2">
    <name type="scientific">Neobacillus paridis</name>
    <dbReference type="NCBI Taxonomy" id="2803862"/>
    <lineage>
        <taxon>Bacteria</taxon>
        <taxon>Bacillati</taxon>
        <taxon>Bacillota</taxon>
        <taxon>Bacilli</taxon>
        <taxon>Bacillales</taxon>
        <taxon>Bacillaceae</taxon>
        <taxon>Neobacillus</taxon>
    </lineage>
</organism>
<reference evidence="1 2" key="1">
    <citation type="submission" date="2021-01" db="EMBL/GenBank/DDBJ databases">
        <title>Genome public.</title>
        <authorList>
            <person name="Liu C."/>
            <person name="Sun Q."/>
        </authorList>
    </citation>
    <scope>NUCLEOTIDE SEQUENCE [LARGE SCALE GENOMIC DNA]</scope>
    <source>
        <strain evidence="1 2">YIM B02564</strain>
    </source>
</reference>
<name>A0ABS1TQX7_9BACI</name>
<dbReference type="Proteomes" id="UP000623967">
    <property type="component" value="Unassembled WGS sequence"/>
</dbReference>
<gene>
    <name evidence="1" type="ORF">JK635_16075</name>
</gene>
<dbReference type="RefSeq" id="WP_202654967.1">
    <property type="nucleotide sequence ID" value="NZ_JAESWB010000233.1"/>
</dbReference>
<dbReference type="EMBL" id="JAESWB010000233">
    <property type="protein sequence ID" value="MBL4953706.1"/>
    <property type="molecule type" value="Genomic_DNA"/>
</dbReference>
<sequence length="355" mass="40958">MKAITVLPFGVKYTPMEKLALINFEKEPDSIYKGFELQYLNGAEIGQGYRILAYRNDGYVDMYDDLSLLFNPNEECDVAEKGLNKHIQTNIANTVFEKLDGCVQISFDFKDLESRKIHVFIKEQTKKKSIPMNLLAPIGFGSEKPSSLPLFFLYNFDFIRRKSTIVDIRIDNKALKLDPFPFPFPMYGQMRYYTRYTMESQILEFFPIDRQVKEIELDERMRYTDQGINYKFVKTANGVGLSQIELIQEKKVVIHFSPAFVLENQTGEFSICPPEEMGHVDGIYQVEKNGDLANVSLIPNKGWTSNPNTRLTKIILSPKSVFCNWSKEYQYSSVVDLKKMNVRAKWINGNNKTGA</sequence>
<proteinExistence type="predicted"/>
<keyword evidence="2" id="KW-1185">Reference proteome</keyword>